<dbReference type="RefSeq" id="WP_066083358.1">
    <property type="nucleotide sequence ID" value="NZ_CP126114.1"/>
</dbReference>
<evidence type="ECO:0000259" key="1">
    <source>
        <dbReference type="Pfam" id="PF13349"/>
    </source>
</evidence>
<keyword evidence="3" id="KW-1185">Reference proteome</keyword>
<feature type="domain" description="DUF4097" evidence="1">
    <location>
        <begin position="48"/>
        <end position="291"/>
    </location>
</feature>
<dbReference type="AlphaFoldDB" id="A0AA95SBW2"/>
<sequence length="292" mass="31918">MKRILILLLVITGLYIVFNQSVHFNLFGNNSNDTNTDGQAAISKNTKMLAIDVSSGNTTIIPEDRKDLKAVYTGKQMLTVKEDGDTVKVTLKSKGFNWFDWGFFSEKSKLTIYIPKDYQRNMSIDLGSGNIDFSGESKNQPVNLDELTINIGSGNMKLKNLNVEQFDHGGGSGNVDIDSLKTKTGTFDIASGNLDIKHYTGAINAEVSSGRLNIQLDKLIDTIKMDVSSGNAELDLPDKADFTLNGHVSSGNISCDFPLTTKDLNKKSIKGTHGSGKYQIELDVSSGNIRIH</sequence>
<reference evidence="2" key="1">
    <citation type="submission" date="2023-05" db="EMBL/GenBank/DDBJ databases">
        <title>Comparative genomics of Bacillaceae isolates and their secondary metabolite potential.</title>
        <authorList>
            <person name="Song L."/>
            <person name="Nielsen L.J."/>
            <person name="Mohite O."/>
            <person name="Xu X."/>
            <person name="Weber T."/>
            <person name="Kovacs A.T."/>
        </authorList>
    </citation>
    <scope>NUCLEOTIDE SEQUENCE</scope>
    <source>
        <strain evidence="2">XLM17</strain>
    </source>
</reference>
<dbReference type="Gene3D" id="2.160.20.120">
    <property type="match status" value="1"/>
</dbReference>
<proteinExistence type="predicted"/>
<evidence type="ECO:0000313" key="2">
    <source>
        <dbReference type="EMBL" id="WHY87312.1"/>
    </source>
</evidence>
<dbReference type="Pfam" id="PF13349">
    <property type="entry name" value="DUF4097"/>
    <property type="match status" value="1"/>
</dbReference>
<name>A0AA95SBW2_9BACI</name>
<accession>A0AA95SBW2</accession>
<gene>
    <name evidence="2" type="ORF">QNH39_05505</name>
</gene>
<dbReference type="Proteomes" id="UP001178288">
    <property type="component" value="Chromosome"/>
</dbReference>
<dbReference type="InterPro" id="IPR025164">
    <property type="entry name" value="Toastrack_DUF4097"/>
</dbReference>
<evidence type="ECO:0000313" key="3">
    <source>
        <dbReference type="Proteomes" id="UP001178288"/>
    </source>
</evidence>
<organism evidence="2 3">
    <name type="scientific">Neobacillus novalis</name>
    <dbReference type="NCBI Taxonomy" id="220687"/>
    <lineage>
        <taxon>Bacteria</taxon>
        <taxon>Bacillati</taxon>
        <taxon>Bacillota</taxon>
        <taxon>Bacilli</taxon>
        <taxon>Bacillales</taxon>
        <taxon>Bacillaceae</taxon>
        <taxon>Neobacillus</taxon>
    </lineage>
</organism>
<dbReference type="EMBL" id="CP126114">
    <property type="protein sequence ID" value="WHY87312.1"/>
    <property type="molecule type" value="Genomic_DNA"/>
</dbReference>
<dbReference type="KEGG" id="nnv:QNH39_05505"/>
<protein>
    <submittedName>
        <fullName evidence="2">DUF4097 domain-containing protein</fullName>
    </submittedName>
</protein>